<accession>A0A3E1K688</accession>
<dbReference type="InterPro" id="IPR027417">
    <property type="entry name" value="P-loop_NTPase"/>
</dbReference>
<evidence type="ECO:0000313" key="1">
    <source>
        <dbReference type="EMBL" id="RFF29529.1"/>
    </source>
</evidence>
<dbReference type="OrthoDB" id="547265at2"/>
<evidence type="ECO:0000313" key="2">
    <source>
        <dbReference type="Proteomes" id="UP000260351"/>
    </source>
</evidence>
<protein>
    <recommendedName>
        <fullName evidence="3">Sulfotransferase family protein</fullName>
    </recommendedName>
</protein>
<comment type="caution">
    <text evidence="1">The sequence shown here is derived from an EMBL/GenBank/DDBJ whole genome shotgun (WGS) entry which is preliminary data.</text>
</comment>
<evidence type="ECO:0008006" key="3">
    <source>
        <dbReference type="Google" id="ProtNLM"/>
    </source>
</evidence>
<dbReference type="SUPFAM" id="SSF52540">
    <property type="entry name" value="P-loop containing nucleoside triphosphate hydrolases"/>
    <property type="match status" value="1"/>
</dbReference>
<dbReference type="Proteomes" id="UP000260351">
    <property type="component" value="Unassembled WGS sequence"/>
</dbReference>
<name>A0A3E1K688_9GAMM</name>
<gene>
    <name evidence="1" type="ORF">DZC52_12900</name>
</gene>
<proteinExistence type="predicted"/>
<dbReference type="AlphaFoldDB" id="A0A3E1K688"/>
<sequence length="271" mass="31577">MTRIRFHIGAHKTATTHLQMTLARCRLVAGTRYVPLKRLRRLLTSRVRKGRLILPWHRWYRGTWLFSDENILGTTANALEMYPQPASALAYFADCELTVFLCVRGYETFLPSAWGERLWHHPVRPFRPELPQRRWTDLVDDLKAALPGVAIRVWRYEDYRVHSEAIIRDYAGGAIERFSSSPGSRPKSGFSARAVEELGRYAGTKVGKRRLLSIRERFPVGENHPPFDPWSEEQKRVLAEMYADDLAALRERVELWQPGMPRHSFYESQNE</sequence>
<dbReference type="RefSeq" id="WP_116651555.1">
    <property type="nucleotide sequence ID" value="NZ_QUZK01000046.1"/>
</dbReference>
<keyword evidence="2" id="KW-1185">Reference proteome</keyword>
<dbReference type="EMBL" id="QUZK01000046">
    <property type="protein sequence ID" value="RFF29529.1"/>
    <property type="molecule type" value="Genomic_DNA"/>
</dbReference>
<reference evidence="1 2" key="1">
    <citation type="submission" date="2018-08" db="EMBL/GenBank/DDBJ databases">
        <title>Wenzhouxiangella salilacus sp. nov., a novel bacterium isolated from a saline lake in Xinjiang Province, China.</title>
        <authorList>
            <person name="Han S."/>
        </authorList>
    </citation>
    <scope>NUCLEOTIDE SEQUENCE [LARGE SCALE GENOMIC DNA]</scope>
    <source>
        <strain evidence="1 2">XDB06</strain>
    </source>
</reference>
<organism evidence="1 2">
    <name type="scientific">Wenzhouxiangella sediminis</name>
    <dbReference type="NCBI Taxonomy" id="1792836"/>
    <lineage>
        <taxon>Bacteria</taxon>
        <taxon>Pseudomonadati</taxon>
        <taxon>Pseudomonadota</taxon>
        <taxon>Gammaproteobacteria</taxon>
        <taxon>Chromatiales</taxon>
        <taxon>Wenzhouxiangellaceae</taxon>
        <taxon>Wenzhouxiangella</taxon>
    </lineage>
</organism>